<sequence length="321" mass="36008">MSTENTPAGTAAAGRPVVFVHTNAKQRLGALVSARSFRRNASDPGAFDVRLIEAERCAPLRAAEGRTFLRAGHSRVWRMGDLQSFTPLRFAVPDAMGHRGAALVVDPDVFAVGDAGELFNRDRQGKAIWCRARPGHNGAPDYLASSVMLLDCAKLPHWRFEDRLEDLFAGRLDYVDWIELKTEPRETIGLLEPEWNDFDRLTPETRLLHTTKRRTQPWKTGLPVDFTLRERGFGPIPAALVRPVLRFWTARARYKPHPDPNQEAYFFALLAECLDLGEVTRAEVEDGIKQRHIRPDALALAERHRGRFRPAPAAPRPAAAA</sequence>
<protein>
    <submittedName>
        <fullName evidence="1">Uncharacterized protein</fullName>
    </submittedName>
</protein>
<gene>
    <name evidence="1" type="ORF">GCM10009416_47860</name>
</gene>
<comment type="caution">
    <text evidence="1">The sequence shown here is derived from an EMBL/GenBank/DDBJ whole genome shotgun (WGS) entry which is preliminary data.</text>
</comment>
<dbReference type="InterPro" id="IPR029044">
    <property type="entry name" value="Nucleotide-diphossugar_trans"/>
</dbReference>
<proteinExistence type="predicted"/>
<organism evidence="1 2">
    <name type="scientific">Craurococcus roseus</name>
    <dbReference type="NCBI Taxonomy" id="77585"/>
    <lineage>
        <taxon>Bacteria</taxon>
        <taxon>Pseudomonadati</taxon>
        <taxon>Pseudomonadota</taxon>
        <taxon>Alphaproteobacteria</taxon>
        <taxon>Acetobacterales</taxon>
        <taxon>Acetobacteraceae</taxon>
        <taxon>Craurococcus</taxon>
    </lineage>
</organism>
<dbReference type="Proteomes" id="UP001501588">
    <property type="component" value="Unassembled WGS sequence"/>
</dbReference>
<dbReference type="Gene3D" id="3.90.550.10">
    <property type="entry name" value="Spore Coat Polysaccharide Biosynthesis Protein SpsA, Chain A"/>
    <property type="match status" value="1"/>
</dbReference>
<name>A0ABN1G5R8_9PROT</name>
<reference evidence="1 2" key="1">
    <citation type="journal article" date="2019" name="Int. J. Syst. Evol. Microbiol.">
        <title>The Global Catalogue of Microorganisms (GCM) 10K type strain sequencing project: providing services to taxonomists for standard genome sequencing and annotation.</title>
        <authorList>
            <consortium name="The Broad Institute Genomics Platform"/>
            <consortium name="The Broad Institute Genome Sequencing Center for Infectious Disease"/>
            <person name="Wu L."/>
            <person name="Ma J."/>
        </authorList>
    </citation>
    <scope>NUCLEOTIDE SEQUENCE [LARGE SCALE GENOMIC DNA]</scope>
    <source>
        <strain evidence="1 2">JCM 9933</strain>
    </source>
</reference>
<dbReference type="RefSeq" id="WP_343897965.1">
    <property type="nucleotide sequence ID" value="NZ_BAAAFZ010000095.1"/>
</dbReference>
<dbReference type="SUPFAM" id="SSF53448">
    <property type="entry name" value="Nucleotide-diphospho-sugar transferases"/>
    <property type="match status" value="1"/>
</dbReference>
<keyword evidence="2" id="KW-1185">Reference proteome</keyword>
<evidence type="ECO:0000313" key="1">
    <source>
        <dbReference type="EMBL" id="GAA0604648.1"/>
    </source>
</evidence>
<evidence type="ECO:0000313" key="2">
    <source>
        <dbReference type="Proteomes" id="UP001501588"/>
    </source>
</evidence>
<dbReference type="EMBL" id="BAAAFZ010000095">
    <property type="protein sequence ID" value="GAA0604648.1"/>
    <property type="molecule type" value="Genomic_DNA"/>
</dbReference>
<accession>A0ABN1G5R8</accession>